<accession>A0ACD5BJP0</accession>
<evidence type="ECO:0000313" key="1">
    <source>
        <dbReference type="EMBL" id="WYW19653.1"/>
    </source>
</evidence>
<protein>
    <submittedName>
        <fullName evidence="1">Uncharacterized protein</fullName>
    </submittedName>
</protein>
<gene>
    <name evidence="1" type="ORF">LCL61_29325</name>
</gene>
<evidence type="ECO:0000313" key="2">
    <source>
        <dbReference type="Proteomes" id="UP001456344"/>
    </source>
</evidence>
<sequence length="70" mass="7769">MATADGHCPAEVVKQLACDILALFIETEARPLADIARCARVRREVPAWAAEKISLLRELRLAIERVTTLL</sequence>
<dbReference type="EMBL" id="CP150484">
    <property type="protein sequence ID" value="WYW19653.1"/>
    <property type="molecule type" value="Genomic_DNA"/>
</dbReference>
<keyword evidence="2" id="KW-1185">Reference proteome</keyword>
<dbReference type="Proteomes" id="UP001456344">
    <property type="component" value="Chromosome"/>
</dbReference>
<organism evidence="1 2">
    <name type="scientific">Amycolatopsis coloradensis</name>
    <dbReference type="NCBI Taxonomy" id="76021"/>
    <lineage>
        <taxon>Bacteria</taxon>
        <taxon>Bacillati</taxon>
        <taxon>Actinomycetota</taxon>
        <taxon>Actinomycetes</taxon>
        <taxon>Pseudonocardiales</taxon>
        <taxon>Pseudonocardiaceae</taxon>
        <taxon>Amycolatopsis</taxon>
    </lineage>
</organism>
<reference evidence="1" key="1">
    <citation type="submission" date="2023-10" db="EMBL/GenBank/DDBJ databases">
        <title>Whole genome sequencing of actinobacterial strain Amycolatopsis sp. (BCA-696) identifies the underlying plant growth-promoting genes.</title>
        <authorList>
            <person name="Gandham P."/>
            <person name="Vadla N."/>
            <person name="Saji A."/>
            <person name="Srinivas V."/>
            <person name="Ruperao P."/>
            <person name="Selvanayagam S."/>
            <person name="Saxena R.K."/>
            <person name="Rathore A."/>
            <person name="Gopalakrishnan S."/>
            <person name="Thakur V."/>
        </authorList>
    </citation>
    <scope>NUCLEOTIDE SEQUENCE</scope>
    <source>
        <strain evidence="1">BCA-696</strain>
    </source>
</reference>
<proteinExistence type="predicted"/>
<name>A0ACD5BJP0_9PSEU</name>